<gene>
    <name evidence="2" type="ORF">DRJ20_02160</name>
    <name evidence="3" type="ORF">DRJ26_00495</name>
</gene>
<keyword evidence="1" id="KW-0472">Membrane</keyword>
<evidence type="ECO:0000313" key="4">
    <source>
        <dbReference type="Proteomes" id="UP000268446"/>
    </source>
</evidence>
<reference evidence="4 5" key="1">
    <citation type="submission" date="2018-06" db="EMBL/GenBank/DDBJ databases">
        <title>Extensive metabolic versatility and redundancy in microbially diverse, dynamic hydrothermal sediments.</title>
        <authorList>
            <person name="Dombrowski N."/>
            <person name="Teske A."/>
            <person name="Baker B.J."/>
        </authorList>
    </citation>
    <scope>NUCLEOTIDE SEQUENCE [LARGE SCALE GENOMIC DNA]</scope>
    <source>
        <strain evidence="3">B20_G2</strain>
        <strain evidence="2">B29_G17</strain>
    </source>
</reference>
<keyword evidence="1" id="KW-1133">Transmembrane helix</keyword>
<accession>A0A497EXJ1</accession>
<proteinExistence type="predicted"/>
<comment type="caution">
    <text evidence="2">The sequence shown here is derived from an EMBL/GenBank/DDBJ whole genome shotgun (WGS) entry which is preliminary data.</text>
</comment>
<feature type="transmembrane region" description="Helical" evidence="1">
    <location>
        <begin position="103"/>
        <end position="126"/>
    </location>
</feature>
<evidence type="ECO:0000313" key="5">
    <source>
        <dbReference type="Proteomes" id="UP000269499"/>
    </source>
</evidence>
<organism evidence="2 4">
    <name type="scientific">Thermoproteota archaeon</name>
    <dbReference type="NCBI Taxonomy" id="2056631"/>
    <lineage>
        <taxon>Archaea</taxon>
        <taxon>Thermoproteota</taxon>
    </lineage>
</organism>
<dbReference type="Proteomes" id="UP000268446">
    <property type="component" value="Unassembled WGS sequence"/>
</dbReference>
<dbReference type="EMBL" id="QMQZ01000056">
    <property type="protein sequence ID" value="RLE51430.1"/>
    <property type="molecule type" value="Genomic_DNA"/>
</dbReference>
<sequence length="133" mass="14712">MSRLSRRLPSLERVIASIRALLYRIAPIISVLACIFLMSGAVYVFVEPPIWFVPVGGKISFIVPYLDFQTVVEAVVVFMLILGGVSGLILVQMSSKITHDPKYSNMLLVLGSLLLIASLLSLQYLFAKKVGWI</sequence>
<keyword evidence="1" id="KW-0812">Transmembrane</keyword>
<evidence type="ECO:0000256" key="1">
    <source>
        <dbReference type="SAM" id="Phobius"/>
    </source>
</evidence>
<evidence type="ECO:0000313" key="2">
    <source>
        <dbReference type="EMBL" id="RLE51430.1"/>
    </source>
</evidence>
<dbReference type="AlphaFoldDB" id="A0A497EXJ1"/>
<feature type="transmembrane region" description="Helical" evidence="1">
    <location>
        <begin position="66"/>
        <end position="91"/>
    </location>
</feature>
<feature type="transmembrane region" description="Helical" evidence="1">
    <location>
        <begin position="21"/>
        <end position="46"/>
    </location>
</feature>
<protein>
    <submittedName>
        <fullName evidence="2">Uncharacterized protein</fullName>
    </submittedName>
</protein>
<evidence type="ECO:0000313" key="3">
    <source>
        <dbReference type="EMBL" id="RLE55694.1"/>
    </source>
</evidence>
<dbReference type="Proteomes" id="UP000269499">
    <property type="component" value="Unassembled WGS sequence"/>
</dbReference>
<dbReference type="EMBL" id="QMRA01000004">
    <property type="protein sequence ID" value="RLE55694.1"/>
    <property type="molecule type" value="Genomic_DNA"/>
</dbReference>
<name>A0A497EXJ1_9CREN</name>